<feature type="non-terminal residue" evidence="1">
    <location>
        <position position="67"/>
    </location>
</feature>
<accession>X1T140</accession>
<sequence>MGKREFVVPGKGIGKPDFYQKSSPSRSILGEDQRKWYCLYYGEIDALSYVTVPVYTGVAGWHLLFGG</sequence>
<reference evidence="1" key="1">
    <citation type="journal article" date="2014" name="Front. Microbiol.">
        <title>High frequency of phylogenetically diverse reductive dehalogenase-homologous genes in deep subseafloor sedimentary metagenomes.</title>
        <authorList>
            <person name="Kawai M."/>
            <person name="Futagami T."/>
            <person name="Toyoda A."/>
            <person name="Takaki Y."/>
            <person name="Nishi S."/>
            <person name="Hori S."/>
            <person name="Arai W."/>
            <person name="Tsubouchi T."/>
            <person name="Morono Y."/>
            <person name="Uchiyama I."/>
            <person name="Ito T."/>
            <person name="Fujiyama A."/>
            <person name="Inagaki F."/>
            <person name="Takami H."/>
        </authorList>
    </citation>
    <scope>NUCLEOTIDE SEQUENCE</scope>
    <source>
        <strain evidence="1">Expedition CK06-06</strain>
    </source>
</reference>
<proteinExistence type="predicted"/>
<dbReference type="EMBL" id="BARW01012183">
    <property type="protein sequence ID" value="GAI81335.1"/>
    <property type="molecule type" value="Genomic_DNA"/>
</dbReference>
<gene>
    <name evidence="1" type="ORF">S12H4_23089</name>
</gene>
<comment type="caution">
    <text evidence="1">The sequence shown here is derived from an EMBL/GenBank/DDBJ whole genome shotgun (WGS) entry which is preliminary data.</text>
</comment>
<name>X1T140_9ZZZZ</name>
<organism evidence="1">
    <name type="scientific">marine sediment metagenome</name>
    <dbReference type="NCBI Taxonomy" id="412755"/>
    <lineage>
        <taxon>unclassified sequences</taxon>
        <taxon>metagenomes</taxon>
        <taxon>ecological metagenomes</taxon>
    </lineage>
</organism>
<protein>
    <submittedName>
        <fullName evidence="1">Uncharacterized protein</fullName>
    </submittedName>
</protein>
<dbReference type="AlphaFoldDB" id="X1T140"/>
<evidence type="ECO:0000313" key="1">
    <source>
        <dbReference type="EMBL" id="GAI81335.1"/>
    </source>
</evidence>